<organism evidence="1 2">
    <name type="scientific">Piscinibacter gummiphilus</name>
    <dbReference type="NCBI Taxonomy" id="946333"/>
    <lineage>
        <taxon>Bacteria</taxon>
        <taxon>Pseudomonadati</taxon>
        <taxon>Pseudomonadota</taxon>
        <taxon>Betaproteobacteria</taxon>
        <taxon>Burkholderiales</taxon>
        <taxon>Sphaerotilaceae</taxon>
        <taxon>Piscinibacter</taxon>
    </lineage>
</organism>
<accession>A0A1W6L9D0</accession>
<dbReference type="OrthoDB" id="9155208at2"/>
<reference evidence="1 2" key="1">
    <citation type="submission" date="2016-04" db="EMBL/GenBank/DDBJ databases">
        <title>Complete genome sequence of natural rubber-degrading, novel Gram-negative bacterium, Rhizobacter gummiphilus strain NS21.</title>
        <authorList>
            <person name="Tabata M."/>
            <person name="Kasai D."/>
            <person name="Fukuda M."/>
        </authorList>
    </citation>
    <scope>NUCLEOTIDE SEQUENCE [LARGE SCALE GENOMIC DNA]</scope>
    <source>
        <strain evidence="1 2">NS21</strain>
    </source>
</reference>
<protein>
    <submittedName>
        <fullName evidence="1">Uncharacterized protein</fullName>
    </submittedName>
</protein>
<evidence type="ECO:0000313" key="1">
    <source>
        <dbReference type="EMBL" id="ARN20777.1"/>
    </source>
</evidence>
<dbReference type="KEGG" id="rgu:A4W93_13205"/>
<dbReference type="InterPro" id="IPR013391">
    <property type="entry name" value="T3SS_HrpB2"/>
</dbReference>
<dbReference type="RefSeq" id="WP_157782153.1">
    <property type="nucleotide sequence ID" value="NZ_BSPR01000007.1"/>
</dbReference>
<dbReference type="Pfam" id="PF09487">
    <property type="entry name" value="HrpB2"/>
    <property type="match status" value="1"/>
</dbReference>
<dbReference type="AlphaFoldDB" id="A0A1W6L9D0"/>
<evidence type="ECO:0000313" key="2">
    <source>
        <dbReference type="Proteomes" id="UP000193427"/>
    </source>
</evidence>
<dbReference type="STRING" id="946333.A4W93_13205"/>
<dbReference type="Proteomes" id="UP000193427">
    <property type="component" value="Chromosome"/>
</dbReference>
<sequence>MNPVEPVSAVASVGQVMSVAGAGPASSVSSPAASGPSVEELTQRFRTMMDTPNPVEHAPSGPQESLLTHMMANGEEFLRHTHEKVAELRAQAPHMSPSEFVAASIEVSNAASIGAFRLQAATSLASGTNKSMQSLLKNQ</sequence>
<keyword evidence="2" id="KW-1185">Reference proteome</keyword>
<gene>
    <name evidence="1" type="ORF">A4W93_13205</name>
</gene>
<proteinExistence type="predicted"/>
<name>A0A1W6L9D0_9BURK</name>
<dbReference type="EMBL" id="CP015118">
    <property type="protein sequence ID" value="ARN20777.1"/>
    <property type="molecule type" value="Genomic_DNA"/>
</dbReference>